<dbReference type="EMBL" id="UYRS01000381">
    <property type="protein sequence ID" value="VDK23075.1"/>
    <property type="molecule type" value="Genomic_DNA"/>
</dbReference>
<feature type="region of interest" description="Disordered" evidence="1">
    <location>
        <begin position="1"/>
        <end position="53"/>
    </location>
</feature>
<feature type="compositionally biased region" description="Basic and acidic residues" evidence="1">
    <location>
        <begin position="1"/>
        <end position="10"/>
    </location>
</feature>
<reference evidence="2 3" key="2">
    <citation type="submission" date="2018-11" db="EMBL/GenBank/DDBJ databases">
        <authorList>
            <consortium name="Pathogen Informatics"/>
        </authorList>
    </citation>
    <scope>NUCLEOTIDE SEQUENCE [LARGE SCALE GENOMIC DNA]</scope>
</reference>
<proteinExistence type="predicted"/>
<name>A0A0R3VVN3_TAEAS</name>
<organism evidence="4">
    <name type="scientific">Taenia asiatica</name>
    <name type="common">Asian tapeworm</name>
    <dbReference type="NCBI Taxonomy" id="60517"/>
    <lineage>
        <taxon>Eukaryota</taxon>
        <taxon>Metazoa</taxon>
        <taxon>Spiralia</taxon>
        <taxon>Lophotrochozoa</taxon>
        <taxon>Platyhelminthes</taxon>
        <taxon>Cestoda</taxon>
        <taxon>Eucestoda</taxon>
        <taxon>Cyclophyllidea</taxon>
        <taxon>Taeniidae</taxon>
        <taxon>Taenia</taxon>
    </lineage>
</organism>
<dbReference type="AlphaFoldDB" id="A0A0R3VVN3"/>
<reference evidence="4" key="1">
    <citation type="submission" date="2017-02" db="UniProtKB">
        <authorList>
            <consortium name="WormBaseParasite"/>
        </authorList>
    </citation>
    <scope>IDENTIFICATION</scope>
</reference>
<gene>
    <name evidence="2" type="ORF">TASK_LOCUS1456</name>
</gene>
<dbReference type="Proteomes" id="UP000282613">
    <property type="component" value="Unassembled WGS sequence"/>
</dbReference>
<evidence type="ECO:0000313" key="2">
    <source>
        <dbReference type="EMBL" id="VDK23075.1"/>
    </source>
</evidence>
<feature type="compositionally biased region" description="Polar residues" evidence="1">
    <location>
        <begin position="12"/>
        <end position="36"/>
    </location>
</feature>
<dbReference type="OrthoDB" id="6274830at2759"/>
<evidence type="ECO:0000313" key="3">
    <source>
        <dbReference type="Proteomes" id="UP000282613"/>
    </source>
</evidence>
<evidence type="ECO:0000256" key="1">
    <source>
        <dbReference type="SAM" id="MobiDB-lite"/>
    </source>
</evidence>
<feature type="compositionally biased region" description="Basic and acidic residues" evidence="1">
    <location>
        <begin position="87"/>
        <end position="102"/>
    </location>
</feature>
<accession>A0A0R3VVN3</accession>
<feature type="region of interest" description="Disordered" evidence="1">
    <location>
        <begin position="84"/>
        <end position="103"/>
    </location>
</feature>
<sequence length="195" mass="22212">MATRSDRFFDRYNSSSATETGENSDQTSQAYLTGNEDNPAVLGSSDLHPNYHHETNTNELWMKEHATANDTEYQIEETCTHQTMEGCDSHDHSQTPSDDHNNRRFPGFLQLHGPVGDQSESSNTQAISYDMDQIPSYLRYALYSLKHDPFDLRNAEESQPTRPGDAQALSLLESTGDVRAVDFEQLNREICYQRR</sequence>
<keyword evidence="3" id="KW-1185">Reference proteome</keyword>
<evidence type="ECO:0000313" key="4">
    <source>
        <dbReference type="WBParaSite" id="TASK_0000145501-mRNA-1"/>
    </source>
</evidence>
<protein>
    <submittedName>
        <fullName evidence="2 4">Uncharacterized protein</fullName>
    </submittedName>
</protein>
<dbReference type="WBParaSite" id="TASK_0000145501-mRNA-1">
    <property type="protein sequence ID" value="TASK_0000145501-mRNA-1"/>
    <property type="gene ID" value="TASK_0000145501"/>
</dbReference>